<sequence length="257" mass="29140">MKKLVKYVEENNIPVDQKTFNEKGGVLILHENLIPQTYEDIETECIGKIIELYDLVPVGTAMQEMSAVKLRNCGYINISQSDCPTLDLSWRGNDKVYLIVSDKTFSKLKDVLTVRNLEVQINVKANKEAICKQKLKAWVQEANLKFQSTTGNENQLLYVIKCNSDEIAKQSLYIRTSQIIMYTISGILIFMGLLNYFSTTSTNIIIRQREFSIMRSIGMTQGMLRKMLIYEGIIYVGGVLGLLLIIGSIVMGIVVYI</sequence>
<feature type="domain" description="ABC3 transporter permease C-terminal" evidence="7">
    <location>
        <begin position="183"/>
        <end position="253"/>
    </location>
</feature>
<evidence type="ECO:0000256" key="5">
    <source>
        <dbReference type="ARBA" id="ARBA00023136"/>
    </source>
</evidence>
<dbReference type="EMBL" id="QRVV01000141">
    <property type="protein sequence ID" value="RGS67537.1"/>
    <property type="molecule type" value="Genomic_DNA"/>
</dbReference>
<evidence type="ECO:0000256" key="4">
    <source>
        <dbReference type="ARBA" id="ARBA00022989"/>
    </source>
</evidence>
<comment type="subcellular location">
    <subcellularLocation>
        <location evidence="1">Cell membrane</location>
        <topology evidence="1">Multi-pass membrane protein</topology>
    </subcellularLocation>
</comment>
<evidence type="ECO:0000259" key="7">
    <source>
        <dbReference type="Pfam" id="PF02687"/>
    </source>
</evidence>
<evidence type="ECO:0000256" key="6">
    <source>
        <dbReference type="SAM" id="Phobius"/>
    </source>
</evidence>
<gene>
    <name evidence="8" type="ORF">DWX77_16595</name>
</gene>
<name>A0A412KG70_9FIRM</name>
<organism evidence="8 9">
    <name type="scientific">Blautia obeum</name>
    <dbReference type="NCBI Taxonomy" id="40520"/>
    <lineage>
        <taxon>Bacteria</taxon>
        <taxon>Bacillati</taxon>
        <taxon>Bacillota</taxon>
        <taxon>Clostridia</taxon>
        <taxon>Lachnospirales</taxon>
        <taxon>Lachnospiraceae</taxon>
        <taxon>Blautia</taxon>
    </lineage>
</organism>
<dbReference type="Pfam" id="PF02687">
    <property type="entry name" value="FtsX"/>
    <property type="match status" value="1"/>
</dbReference>
<protein>
    <submittedName>
        <fullName evidence="8">ABC transporter permease</fullName>
    </submittedName>
</protein>
<feature type="transmembrane region" description="Helical" evidence="6">
    <location>
        <begin position="227"/>
        <end position="256"/>
    </location>
</feature>
<keyword evidence="4 6" id="KW-1133">Transmembrane helix</keyword>
<proteinExistence type="predicted"/>
<evidence type="ECO:0000256" key="1">
    <source>
        <dbReference type="ARBA" id="ARBA00004651"/>
    </source>
</evidence>
<dbReference type="Proteomes" id="UP000284242">
    <property type="component" value="Unassembled WGS sequence"/>
</dbReference>
<evidence type="ECO:0000256" key="3">
    <source>
        <dbReference type="ARBA" id="ARBA00022692"/>
    </source>
</evidence>
<dbReference type="InterPro" id="IPR003838">
    <property type="entry name" value="ABC3_permease_C"/>
</dbReference>
<evidence type="ECO:0000256" key="2">
    <source>
        <dbReference type="ARBA" id="ARBA00022475"/>
    </source>
</evidence>
<evidence type="ECO:0000313" key="8">
    <source>
        <dbReference type="EMBL" id="RGS67537.1"/>
    </source>
</evidence>
<accession>A0A412KG70</accession>
<reference evidence="8 9" key="1">
    <citation type="submission" date="2018-08" db="EMBL/GenBank/DDBJ databases">
        <title>A genome reference for cultivated species of the human gut microbiota.</title>
        <authorList>
            <person name="Zou Y."/>
            <person name="Xue W."/>
            <person name="Luo G."/>
        </authorList>
    </citation>
    <scope>NUCLEOTIDE SEQUENCE [LARGE SCALE GENOMIC DNA]</scope>
    <source>
        <strain evidence="8 9">AF21-24</strain>
    </source>
</reference>
<keyword evidence="2" id="KW-1003">Cell membrane</keyword>
<keyword evidence="3 6" id="KW-0812">Transmembrane</keyword>
<evidence type="ECO:0000313" key="9">
    <source>
        <dbReference type="Proteomes" id="UP000284242"/>
    </source>
</evidence>
<keyword evidence="5 6" id="KW-0472">Membrane</keyword>
<feature type="transmembrane region" description="Helical" evidence="6">
    <location>
        <begin position="179"/>
        <end position="206"/>
    </location>
</feature>
<dbReference type="AlphaFoldDB" id="A0A412KG70"/>
<dbReference type="GO" id="GO:0005886">
    <property type="term" value="C:plasma membrane"/>
    <property type="evidence" value="ECO:0007669"/>
    <property type="project" value="UniProtKB-SubCell"/>
</dbReference>
<comment type="caution">
    <text evidence="8">The sequence shown here is derived from an EMBL/GenBank/DDBJ whole genome shotgun (WGS) entry which is preliminary data.</text>
</comment>